<keyword evidence="1" id="KW-0328">Glycosyltransferase</keyword>
<dbReference type="CDD" id="cd06533">
    <property type="entry name" value="Glyco_transf_WecG_TagA"/>
    <property type="match status" value="1"/>
</dbReference>
<dbReference type="NCBIfam" id="TIGR00696">
    <property type="entry name" value="wecG_tagA_cpsF"/>
    <property type="match status" value="1"/>
</dbReference>
<dbReference type="RefSeq" id="WP_171777596.1">
    <property type="nucleotide sequence ID" value="NZ_CP045272.1"/>
</dbReference>
<gene>
    <name evidence="3" type="ORF">FDZ14_22110</name>
</gene>
<evidence type="ECO:0000313" key="3">
    <source>
        <dbReference type="EMBL" id="QJX78751.1"/>
    </source>
</evidence>
<dbReference type="InterPro" id="IPR004629">
    <property type="entry name" value="WecG_TagA_CpsF"/>
</dbReference>
<keyword evidence="2 3" id="KW-0808">Transferase</keyword>
<accession>A0A6M6DUR2</accession>
<dbReference type="AlphaFoldDB" id="A0A6M6DUR2"/>
<evidence type="ECO:0000256" key="2">
    <source>
        <dbReference type="ARBA" id="ARBA00022679"/>
    </source>
</evidence>
<sequence length="254" mass="29304">MEREKIDIFGVNFDNLDMDNAVQAINSLIIRNKKKNSTSFVVTPNVDHLVNINKNKDFKKVYEKASLKLVDGMPIVILSKLFKKPFKSKVSGADLTPELFELAHNENHRIFIFGSQPGVADKVAKMYKEKFGENFCVGTYSPPFGFEKNSIELKQCIDTINDFAPDLLFVSLGSPKGEFFIHNNSHLLKVPVSIQVGAAIDFMAGTVKRAPIWMQKLSLEWFYRFIKEPKRMFKRYFVNDMYFMKLIVEEIRKK</sequence>
<evidence type="ECO:0000256" key="1">
    <source>
        <dbReference type="ARBA" id="ARBA00022676"/>
    </source>
</evidence>
<dbReference type="Pfam" id="PF03808">
    <property type="entry name" value="Glyco_tran_WecG"/>
    <property type="match status" value="1"/>
</dbReference>
<evidence type="ECO:0000313" key="4">
    <source>
        <dbReference type="Proteomes" id="UP000501076"/>
    </source>
</evidence>
<dbReference type="Proteomes" id="UP000501076">
    <property type="component" value="Chromosome"/>
</dbReference>
<dbReference type="PANTHER" id="PTHR34136:SF1">
    <property type="entry name" value="UDP-N-ACETYL-D-MANNOSAMINURONIC ACID TRANSFERASE"/>
    <property type="match status" value="1"/>
</dbReference>
<protein>
    <submittedName>
        <fullName evidence="3">WecB/TagA/CpsF family glycosyltransferase</fullName>
    </submittedName>
</protein>
<proteinExistence type="predicted"/>
<dbReference type="EMBL" id="CP045272">
    <property type="protein sequence ID" value="QJX78751.1"/>
    <property type="molecule type" value="Genomic_DNA"/>
</dbReference>
<name>A0A6M6DUR2_PRIMG</name>
<dbReference type="GO" id="GO:0016758">
    <property type="term" value="F:hexosyltransferase activity"/>
    <property type="evidence" value="ECO:0007669"/>
    <property type="project" value="TreeGrafter"/>
</dbReference>
<reference evidence="3 4" key="1">
    <citation type="submission" date="2019-10" db="EMBL/GenBank/DDBJ databases">
        <title>Complete genome sequences for adaption low water activity.</title>
        <authorList>
            <person name="Zhao L."/>
            <person name="Zhong J."/>
        </authorList>
    </citation>
    <scope>NUCLEOTIDE SEQUENCE [LARGE SCALE GENOMIC DNA]</scope>
    <source>
        <strain evidence="3 4">FDU301</strain>
    </source>
</reference>
<dbReference type="PANTHER" id="PTHR34136">
    <property type="match status" value="1"/>
</dbReference>
<organism evidence="3 4">
    <name type="scientific">Priestia megaterium</name>
    <name type="common">Bacillus megaterium</name>
    <dbReference type="NCBI Taxonomy" id="1404"/>
    <lineage>
        <taxon>Bacteria</taxon>
        <taxon>Bacillati</taxon>
        <taxon>Bacillota</taxon>
        <taxon>Bacilli</taxon>
        <taxon>Bacillales</taxon>
        <taxon>Bacillaceae</taxon>
        <taxon>Priestia</taxon>
    </lineage>
</organism>